<feature type="domain" description="Carboxylesterase type B" evidence="6">
    <location>
        <begin position="43"/>
        <end position="531"/>
    </location>
</feature>
<keyword evidence="4" id="KW-0732">Signal</keyword>
<proteinExistence type="evidence at transcript level"/>
<protein>
    <recommendedName>
        <fullName evidence="4">Carboxylic ester hydrolase</fullName>
        <ecNumber evidence="4">3.1.1.-</ecNumber>
    </recommendedName>
</protein>
<keyword evidence="5" id="KW-0472">Membrane</keyword>
<accession>F1KX92</accession>
<keyword evidence="5" id="KW-0812">Transmembrane</keyword>
<dbReference type="Gene3D" id="3.40.50.1820">
    <property type="entry name" value="alpha/beta hydrolase"/>
    <property type="match status" value="1"/>
</dbReference>
<feature type="signal peptide" evidence="4">
    <location>
        <begin position="1"/>
        <end position="20"/>
    </location>
</feature>
<dbReference type="InterPro" id="IPR019826">
    <property type="entry name" value="Carboxylesterase_B_AS"/>
</dbReference>
<evidence type="ECO:0000256" key="2">
    <source>
        <dbReference type="ARBA" id="ARBA00022487"/>
    </source>
</evidence>
<evidence type="ECO:0000313" key="7">
    <source>
        <dbReference type="EMBL" id="ADY42496.1"/>
    </source>
</evidence>
<dbReference type="Pfam" id="PF00135">
    <property type="entry name" value="COesterase"/>
    <property type="match status" value="1"/>
</dbReference>
<dbReference type="InterPro" id="IPR050309">
    <property type="entry name" value="Type-B_Carboxylest/Lipase"/>
</dbReference>
<dbReference type="AlphaFoldDB" id="F1KX92"/>
<feature type="transmembrane region" description="Helical" evidence="5">
    <location>
        <begin position="604"/>
        <end position="627"/>
    </location>
</feature>
<evidence type="ECO:0000256" key="1">
    <source>
        <dbReference type="ARBA" id="ARBA00005964"/>
    </source>
</evidence>
<evidence type="ECO:0000259" key="6">
    <source>
        <dbReference type="Pfam" id="PF00135"/>
    </source>
</evidence>
<keyword evidence="2" id="KW-0719">Serine esterase</keyword>
<dbReference type="EC" id="3.1.1.-" evidence="4"/>
<organism evidence="7">
    <name type="scientific">Ascaris suum</name>
    <name type="common">Pig roundworm</name>
    <name type="synonym">Ascaris lumbricoides</name>
    <dbReference type="NCBI Taxonomy" id="6253"/>
    <lineage>
        <taxon>Eukaryota</taxon>
        <taxon>Metazoa</taxon>
        <taxon>Ecdysozoa</taxon>
        <taxon>Nematoda</taxon>
        <taxon>Chromadorea</taxon>
        <taxon>Rhabditida</taxon>
        <taxon>Spirurina</taxon>
        <taxon>Ascaridomorpha</taxon>
        <taxon>Ascaridoidea</taxon>
        <taxon>Ascarididae</taxon>
        <taxon>Ascaris</taxon>
    </lineage>
</organism>
<keyword evidence="5" id="KW-1133">Transmembrane helix</keyword>
<evidence type="ECO:0000256" key="4">
    <source>
        <dbReference type="RuleBase" id="RU361235"/>
    </source>
</evidence>
<reference evidence="7" key="1">
    <citation type="journal article" date="2011" name="Genome Res.">
        <title>Deep small RNA sequencing from the nematode Ascaris reveals conservation, functional diversification, and novel developmental profiles.</title>
        <authorList>
            <person name="Wang J."/>
            <person name="Czech B."/>
            <person name="Crunk A."/>
            <person name="Wallace A."/>
            <person name="Mitreva M."/>
            <person name="Hannon G.J."/>
            <person name="Davis R.E."/>
        </authorList>
    </citation>
    <scope>NUCLEOTIDE SEQUENCE</scope>
</reference>
<dbReference type="InterPro" id="IPR029058">
    <property type="entry name" value="AB_hydrolase_fold"/>
</dbReference>
<dbReference type="PANTHER" id="PTHR11559">
    <property type="entry name" value="CARBOXYLESTERASE"/>
    <property type="match status" value="1"/>
</dbReference>
<dbReference type="EMBL" id="JI167422">
    <property type="protein sequence ID" value="ADY42496.1"/>
    <property type="molecule type" value="mRNA"/>
</dbReference>
<dbReference type="PROSITE" id="PS00122">
    <property type="entry name" value="CARBOXYLESTERASE_B_1"/>
    <property type="match status" value="1"/>
</dbReference>
<sequence>MRNMLSHFIVVLSSVAVSLANFSAAETGRSTTSEDQGETERYPIRETNDGKIRGYYLESNGTIAEIYEAVPYAMPPIGELRFEPPRPPHPWSDIRDCGKGRMQRCVEFWFRGTTAQGTEDCLHMDIVVPTSISVQNGSLPILIWIHGGSYQVNSATVYPLETIVENFASRGIIFAAINYRLGPLGFLTASHRLLPGNFGLDDQIQAIRWLKANARNFGGNPELITLGGESAGAASASLLAVSPKTKGLFSAVILRSGSALAPWAVRSSSTENNSARLMDFCGCPYNSSLGMVHTVACLKSIPIQRLLNGWHHVAVTVSDFGRESHFMANTYFTPIIDAFRIEESVIPGEPLSIAEENARMPIMLGVTSAESGQLMGRLIAHSNRYTETGEWDLDRVIPPQLYSNYKQVQKATEYQYLDDYPQNLNDIEQRHVLVRITTDQNFKAPAAREAMIYAAKILPVYAYVFQHENPQLTKRMRSLGIQGAGAVHGNDCTYIFNACKLSDPFLENISWSDEDRKITNRLVDQMVDFVRLRSIKENGFDMYSNLHRVAIPINGVEPSGQVDFFTNITQFWHGTVATIEMLHLEPQYRVLLQPCTMCEYPYRMPFYIVLIVLLQIILAIASLSVCVHRQRVRQKAAYAIVKKLHAIRADESAKV</sequence>
<dbReference type="InterPro" id="IPR002018">
    <property type="entry name" value="CarbesteraseB"/>
</dbReference>
<dbReference type="GO" id="GO:0052689">
    <property type="term" value="F:carboxylic ester hydrolase activity"/>
    <property type="evidence" value="ECO:0007669"/>
    <property type="project" value="UniProtKB-KW"/>
</dbReference>
<evidence type="ECO:0000256" key="5">
    <source>
        <dbReference type="SAM" id="Phobius"/>
    </source>
</evidence>
<feature type="chain" id="PRO_5005128850" description="Carboxylic ester hydrolase" evidence="4">
    <location>
        <begin position="21"/>
        <end position="655"/>
    </location>
</feature>
<dbReference type="SUPFAM" id="SSF53474">
    <property type="entry name" value="alpha/beta-Hydrolases"/>
    <property type="match status" value="1"/>
</dbReference>
<keyword evidence="3 4" id="KW-0378">Hydrolase</keyword>
<name>F1KX92_ASCSU</name>
<evidence type="ECO:0000256" key="3">
    <source>
        <dbReference type="ARBA" id="ARBA00022801"/>
    </source>
</evidence>
<comment type="similarity">
    <text evidence="1 4">Belongs to the type-B carboxylesterase/lipase family.</text>
</comment>